<dbReference type="EMBL" id="BAER01000111">
    <property type="protein sequence ID" value="GAC34462.1"/>
    <property type="molecule type" value="Genomic_DNA"/>
</dbReference>
<protein>
    <recommendedName>
        <fullName evidence="1">DUF8198 domain-containing protein</fullName>
    </recommendedName>
</protein>
<organism evidence="2 3">
    <name type="scientific">Paraglaciecola polaris LMG 21857</name>
    <dbReference type="NCBI Taxonomy" id="1129793"/>
    <lineage>
        <taxon>Bacteria</taxon>
        <taxon>Pseudomonadati</taxon>
        <taxon>Pseudomonadota</taxon>
        <taxon>Gammaproteobacteria</taxon>
        <taxon>Alteromonadales</taxon>
        <taxon>Alteromonadaceae</taxon>
        <taxon>Paraglaciecola</taxon>
    </lineage>
</organism>
<keyword evidence="3" id="KW-1185">Reference proteome</keyword>
<dbReference type="NCBIfam" id="NF047641">
    <property type="entry name" value="FFLEE_fam"/>
    <property type="match status" value="1"/>
</dbReference>
<feature type="domain" description="DUF8198" evidence="1">
    <location>
        <begin position="25"/>
        <end position="229"/>
    </location>
</feature>
<comment type="caution">
    <text evidence="2">The sequence shown here is derived from an EMBL/GenBank/DDBJ whole genome shotgun (WGS) entry which is preliminary data.</text>
</comment>
<dbReference type="OrthoDB" id="7957365at2"/>
<dbReference type="InterPro" id="IPR058063">
    <property type="entry name" value="FFLEE_fam"/>
</dbReference>
<dbReference type="RefSeq" id="WP_007106227.1">
    <property type="nucleotide sequence ID" value="NZ_BAER01000111.1"/>
</dbReference>
<evidence type="ECO:0000259" key="1">
    <source>
        <dbReference type="Pfam" id="PF26621"/>
    </source>
</evidence>
<dbReference type="Pfam" id="PF26621">
    <property type="entry name" value="DUF8198"/>
    <property type="match status" value="1"/>
</dbReference>
<proteinExistence type="predicted"/>
<dbReference type="InterPro" id="IPR058511">
    <property type="entry name" value="DUF8198"/>
</dbReference>
<evidence type="ECO:0000313" key="3">
    <source>
        <dbReference type="Proteomes" id="UP000006322"/>
    </source>
</evidence>
<dbReference type="Proteomes" id="UP000006322">
    <property type="component" value="Unassembled WGS sequence"/>
</dbReference>
<sequence length="246" mass="27470">MPDLITQISCHLHTVASIQRLAQGTHVLPLIHAVQAWQTLRMQATHNAQNNNPNCASALNFFAEQIYGPQDFTQRDTDIARVVPKIHKYLPQKALSSLAAALHLHALSYELDYALASKLTEQTHLACIILDQQSYAKAYVACNNIDLRLEQISLLRTLGRNLHQAASIKGIAMMLTLSKHPARAKGLHTLHQFLQNGYNAFKKIPNSETFIQDIVLKEEQLVTLLFAPQGDNPLPYVPSIEITPET</sequence>
<evidence type="ECO:0000313" key="2">
    <source>
        <dbReference type="EMBL" id="GAC34462.1"/>
    </source>
</evidence>
<dbReference type="STRING" id="1129793.GPLA_3574"/>
<gene>
    <name evidence="2" type="ORF">GPLA_3574</name>
</gene>
<accession>K6ZW37</accession>
<reference evidence="3" key="1">
    <citation type="journal article" date="2014" name="Environ. Microbiol.">
        <title>Comparative genomics of the marine bacterial genus Glaciecola reveals the high degree of genomic diversity and genomic characteristic for cold adaptation.</title>
        <authorList>
            <person name="Qin Q.L."/>
            <person name="Xie B.B."/>
            <person name="Yu Y."/>
            <person name="Shu Y.L."/>
            <person name="Rong J.C."/>
            <person name="Zhang Y.J."/>
            <person name="Zhao D.L."/>
            <person name="Chen X.L."/>
            <person name="Zhang X.Y."/>
            <person name="Chen B."/>
            <person name="Zhou B.C."/>
            <person name="Zhang Y.Z."/>
        </authorList>
    </citation>
    <scope>NUCLEOTIDE SEQUENCE [LARGE SCALE GENOMIC DNA]</scope>
    <source>
        <strain evidence="3">LMG 21857</strain>
    </source>
</reference>
<dbReference type="AlphaFoldDB" id="K6ZW37"/>
<name>K6ZW37_9ALTE</name>